<feature type="transmembrane region" description="Helical" evidence="6">
    <location>
        <begin position="202"/>
        <end position="220"/>
    </location>
</feature>
<comment type="subcellular location">
    <subcellularLocation>
        <location evidence="1">Endomembrane system</location>
        <topology evidence="1">Multi-pass membrane protein</topology>
    </subcellularLocation>
</comment>
<evidence type="ECO:0000256" key="6">
    <source>
        <dbReference type="SAM" id="Phobius"/>
    </source>
</evidence>
<accession>A0ABQ8JB57</accession>
<feature type="transmembrane region" description="Helical" evidence="6">
    <location>
        <begin position="92"/>
        <end position="111"/>
    </location>
</feature>
<keyword evidence="9" id="KW-1185">Reference proteome</keyword>
<name>A0ABQ8JB57_DERPT</name>
<feature type="transmembrane region" description="Helical" evidence="6">
    <location>
        <begin position="158"/>
        <end position="182"/>
    </location>
</feature>
<evidence type="ECO:0000256" key="3">
    <source>
        <dbReference type="ARBA" id="ARBA00022692"/>
    </source>
</evidence>
<dbReference type="EMBL" id="NJHN03000054">
    <property type="protein sequence ID" value="KAH9419842.1"/>
    <property type="molecule type" value="Genomic_DNA"/>
</dbReference>
<dbReference type="PANTHER" id="PTHR21324">
    <property type="entry name" value="FASTING-INDUCIBLE INTEGRAL MEMBRANE PROTEIN TM6P1-RELATED"/>
    <property type="match status" value="1"/>
</dbReference>
<dbReference type="Proteomes" id="UP000887458">
    <property type="component" value="Unassembled WGS sequence"/>
</dbReference>
<evidence type="ECO:0000313" key="9">
    <source>
        <dbReference type="Proteomes" id="UP000887458"/>
    </source>
</evidence>
<dbReference type="InterPro" id="IPR019402">
    <property type="entry name" value="CWH43_N"/>
</dbReference>
<feature type="transmembrane region" description="Helical" evidence="6">
    <location>
        <begin position="51"/>
        <end position="71"/>
    </location>
</feature>
<organism evidence="8 9">
    <name type="scientific">Dermatophagoides pteronyssinus</name>
    <name type="common">European house dust mite</name>
    <dbReference type="NCBI Taxonomy" id="6956"/>
    <lineage>
        <taxon>Eukaryota</taxon>
        <taxon>Metazoa</taxon>
        <taxon>Ecdysozoa</taxon>
        <taxon>Arthropoda</taxon>
        <taxon>Chelicerata</taxon>
        <taxon>Arachnida</taxon>
        <taxon>Acari</taxon>
        <taxon>Acariformes</taxon>
        <taxon>Sarcoptiformes</taxon>
        <taxon>Astigmata</taxon>
        <taxon>Psoroptidia</taxon>
        <taxon>Analgoidea</taxon>
        <taxon>Pyroglyphidae</taxon>
        <taxon>Dermatophagoidinae</taxon>
        <taxon>Dermatophagoides</taxon>
    </lineage>
</organism>
<evidence type="ECO:0000256" key="5">
    <source>
        <dbReference type="ARBA" id="ARBA00023136"/>
    </source>
</evidence>
<evidence type="ECO:0000256" key="1">
    <source>
        <dbReference type="ARBA" id="ARBA00004127"/>
    </source>
</evidence>
<feature type="transmembrane region" description="Helical" evidence="6">
    <location>
        <begin position="117"/>
        <end position="138"/>
    </location>
</feature>
<evidence type="ECO:0000256" key="4">
    <source>
        <dbReference type="ARBA" id="ARBA00022989"/>
    </source>
</evidence>
<feature type="domain" description="CWH43-like N-terminal" evidence="7">
    <location>
        <begin position="8"/>
        <end position="220"/>
    </location>
</feature>
<protein>
    <submittedName>
        <fullName evidence="8">DNA damage-regulated autophagy modulator protein</fullName>
    </submittedName>
</protein>
<dbReference type="InterPro" id="IPR050911">
    <property type="entry name" value="DRAM/TMEM150_Autophagy_Mod"/>
</dbReference>
<evidence type="ECO:0000256" key="2">
    <source>
        <dbReference type="ARBA" id="ARBA00006565"/>
    </source>
</evidence>
<dbReference type="PANTHER" id="PTHR21324:SF2">
    <property type="entry name" value="EG:22E5.9 PROTEIN"/>
    <property type="match status" value="1"/>
</dbReference>
<gene>
    <name evidence="8" type="primary">DRAM2_2</name>
    <name evidence="8" type="ORF">DERP_001673</name>
</gene>
<keyword evidence="4 6" id="KW-1133">Transmembrane helix</keyword>
<evidence type="ECO:0000259" key="7">
    <source>
        <dbReference type="Pfam" id="PF10277"/>
    </source>
</evidence>
<dbReference type="Pfam" id="PF10277">
    <property type="entry name" value="Frag1"/>
    <property type="match status" value="1"/>
</dbReference>
<comment type="similarity">
    <text evidence="2">Belongs to the DRAM/TMEM150 family.</text>
</comment>
<reference evidence="8 9" key="1">
    <citation type="journal article" date="2018" name="J. Allergy Clin. Immunol.">
        <title>High-quality assembly of Dermatophagoides pteronyssinus genome and transcriptome reveals a wide range of novel allergens.</title>
        <authorList>
            <person name="Liu X.Y."/>
            <person name="Yang K.Y."/>
            <person name="Wang M.Q."/>
            <person name="Kwok J.S."/>
            <person name="Zeng X."/>
            <person name="Yang Z."/>
            <person name="Xiao X.J."/>
            <person name="Lau C.P."/>
            <person name="Li Y."/>
            <person name="Huang Z.M."/>
            <person name="Ba J.G."/>
            <person name="Yim A.K."/>
            <person name="Ouyang C.Y."/>
            <person name="Ngai S.M."/>
            <person name="Chan T.F."/>
            <person name="Leung E.L."/>
            <person name="Liu L."/>
            <person name="Liu Z.G."/>
            <person name="Tsui S.K."/>
        </authorList>
    </citation>
    <scope>NUCLEOTIDE SEQUENCE [LARGE SCALE GENOMIC DNA]</scope>
    <source>
        <strain evidence="8">Derp</strain>
    </source>
</reference>
<evidence type="ECO:0000313" key="8">
    <source>
        <dbReference type="EMBL" id="KAH9419842.1"/>
    </source>
</evidence>
<proteinExistence type="inferred from homology"/>
<sequence length="245" mass="28238">MIEIFIRRLPVTLGIMIISFAFVLWMIAISLNQVHPFFPFISDLGITQPGSSMFTFCLGFASLLLLIFVICRYRLTRYHLKNYNAEISWANYSLATGLIMVVAMCTTGSIPNDEPKYIQILHNIFAALLFTAVQFDIFIELFISRRLPNQARVSKVRLAILIISLTFVTLFLTTMVISFQHFPQSFLDKSLRLWWSSDDPGYMWHVISAILEWLVIIMLGPHVMSYRSLFQTDINLNEKSNCKCS</sequence>
<reference evidence="8 9" key="2">
    <citation type="journal article" date="2022" name="Mol. Biol. Evol.">
        <title>Comparative Genomics Reveals Insights into the Divergent Evolution of Astigmatic Mites and Household Pest Adaptations.</title>
        <authorList>
            <person name="Xiong Q."/>
            <person name="Wan A.T."/>
            <person name="Liu X."/>
            <person name="Fung C.S."/>
            <person name="Xiao X."/>
            <person name="Malainual N."/>
            <person name="Hou J."/>
            <person name="Wang L."/>
            <person name="Wang M."/>
            <person name="Yang K.Y."/>
            <person name="Cui Y."/>
            <person name="Leung E.L."/>
            <person name="Nong W."/>
            <person name="Shin S.K."/>
            <person name="Au S.W."/>
            <person name="Jeong K.Y."/>
            <person name="Chew F.T."/>
            <person name="Hui J.H."/>
            <person name="Leung T.F."/>
            <person name="Tungtrongchitr A."/>
            <person name="Zhong N."/>
            <person name="Liu Z."/>
            <person name="Tsui S.K."/>
        </authorList>
    </citation>
    <scope>NUCLEOTIDE SEQUENCE [LARGE SCALE GENOMIC DNA]</scope>
    <source>
        <strain evidence="8">Derp</strain>
    </source>
</reference>
<feature type="transmembrane region" description="Helical" evidence="6">
    <location>
        <begin position="12"/>
        <end position="31"/>
    </location>
</feature>
<comment type="caution">
    <text evidence="8">The sequence shown here is derived from an EMBL/GenBank/DDBJ whole genome shotgun (WGS) entry which is preliminary data.</text>
</comment>
<keyword evidence="3 6" id="KW-0812">Transmembrane</keyword>
<keyword evidence="5 6" id="KW-0472">Membrane</keyword>